<protein>
    <recommendedName>
        <fullName evidence="2">Septum formation-related domain-containing protein</fullName>
    </recommendedName>
</protein>
<dbReference type="EMBL" id="JAAWVT010000001">
    <property type="protein sequence ID" value="NKG19740.1"/>
    <property type="molecule type" value="Genomic_DNA"/>
</dbReference>
<reference evidence="3 4" key="1">
    <citation type="submission" date="2020-04" db="EMBL/GenBank/DDBJ databases">
        <title>Paeniglutamicibacter sp. ANT13_2, a novel actinomycete isolated from sediment in Antarctica.</title>
        <authorList>
            <person name="Sakdapetsiri C."/>
            <person name="Pinyakong O."/>
        </authorList>
    </citation>
    <scope>NUCLEOTIDE SEQUENCE [LARGE SCALE GENOMIC DNA]</scope>
    <source>
        <strain evidence="3 4">ANT13_2</strain>
    </source>
</reference>
<evidence type="ECO:0000313" key="3">
    <source>
        <dbReference type="EMBL" id="NKG19740.1"/>
    </source>
</evidence>
<feature type="signal peptide" evidence="1">
    <location>
        <begin position="1"/>
        <end position="24"/>
    </location>
</feature>
<dbReference type="PROSITE" id="PS51257">
    <property type="entry name" value="PROKAR_LIPOPROTEIN"/>
    <property type="match status" value="1"/>
</dbReference>
<keyword evidence="1" id="KW-0732">Signal</keyword>
<accession>A0ABX1G246</accession>
<proteinExistence type="predicted"/>
<gene>
    <name evidence="3" type="ORF">HED64_03320</name>
</gene>
<organism evidence="3 4">
    <name type="scientific">Paeniglutamicibacter terrestris</name>
    <dbReference type="NCBI Taxonomy" id="2723403"/>
    <lineage>
        <taxon>Bacteria</taxon>
        <taxon>Bacillati</taxon>
        <taxon>Actinomycetota</taxon>
        <taxon>Actinomycetes</taxon>
        <taxon>Micrococcales</taxon>
        <taxon>Micrococcaceae</taxon>
        <taxon>Paeniglutamicibacter</taxon>
    </lineage>
</organism>
<comment type="caution">
    <text evidence="3">The sequence shown here is derived from an EMBL/GenBank/DDBJ whole genome shotgun (WGS) entry which is preliminary data.</text>
</comment>
<name>A0ABX1G246_9MICC</name>
<sequence>MIKSTAAGLLLLTGLLTLSGCSLIPPKEAPRGDDGTISEEANADAFSIRLGDCINDPGEGDLDRVPVVPCEKPHEFEVFHEFTIDQEKFPETVEAMDELTESGCMNAFTTFVGVPY</sequence>
<evidence type="ECO:0000313" key="4">
    <source>
        <dbReference type="Proteomes" id="UP000746595"/>
    </source>
</evidence>
<dbReference type="RefSeq" id="WP_168150652.1">
    <property type="nucleotide sequence ID" value="NZ_JAAWVT010000001.1"/>
</dbReference>
<dbReference type="InterPro" id="IPR026004">
    <property type="entry name" value="Septum_form"/>
</dbReference>
<evidence type="ECO:0000259" key="2">
    <source>
        <dbReference type="Pfam" id="PF13845"/>
    </source>
</evidence>
<evidence type="ECO:0000256" key="1">
    <source>
        <dbReference type="SAM" id="SignalP"/>
    </source>
</evidence>
<dbReference type="Pfam" id="PF13845">
    <property type="entry name" value="Septum_form"/>
    <property type="match status" value="1"/>
</dbReference>
<feature type="chain" id="PRO_5045185404" description="Septum formation-related domain-containing protein" evidence="1">
    <location>
        <begin position="25"/>
        <end position="116"/>
    </location>
</feature>
<keyword evidence="4" id="KW-1185">Reference proteome</keyword>
<feature type="domain" description="Septum formation-related" evidence="2">
    <location>
        <begin position="38"/>
        <end position="115"/>
    </location>
</feature>
<dbReference type="Proteomes" id="UP000746595">
    <property type="component" value="Unassembled WGS sequence"/>
</dbReference>